<evidence type="ECO:0000256" key="3">
    <source>
        <dbReference type="SAM" id="MobiDB-lite"/>
    </source>
</evidence>
<name>Q1AT70_RUBXD</name>
<dbReference type="InterPro" id="IPR006099">
    <property type="entry name" value="MeMalonylCoA_mutase_a/b_cat"/>
</dbReference>
<evidence type="ECO:0000256" key="2">
    <source>
        <dbReference type="ARBA" id="ARBA00023235"/>
    </source>
</evidence>
<dbReference type="HOGENOM" id="CLU_009523_5_1_11"/>
<sequence length="565" mass="64424">MLQFSPGTWRDTGGVPVETRRKTARERWEEAYSKSPERDAEFSTISGIPVKPLYTPEDLGHFDYEEKLGYPGEYPYTRGVYPTMYRGRLWTIRQFAGYGDAEETNKRFRYLLEQGQTGLSVAFDMPTLMGLDSDSPLSLGEVGIEGVAIDSLEDMERLFEGIPMDEITTSMTINAPAMVLLAMYVVAAEKKGIPPEKLGGTNQNDILKEYIAQKEWIYPPGPSMRIFKDMLVYCTRHMPKWNTVSISGYHIREAGSTAVQELAFTLSDGFAYVDAGIEAGLEVDEFAPRFSFFFNSHIDFFEEIAKFRAARRIWANVMKEKYGAKDPRSLRLRFHTQTAGVSLTAQEPYNNIARTAFEALAAILGGTQSLHTNSFDEALALPTEEAVRIAVRTQQIAALETGVTNTIDPLGGSYFVEWLTDEMERQAHEYFRQIEELGGVIPAIEQGFQMREIAEASARYQRELEEGRRHMVNVNIYEPREEQDVEIHRVPPEVGERQVRRLKELKRRRDNRLVRQRLAELKRAAQGNENTMYPILECVRAYATVQEICDTLKEVFGTYRETPVI</sequence>
<dbReference type="Gene3D" id="3.20.20.240">
    <property type="entry name" value="Methylmalonyl-CoA mutase"/>
    <property type="match status" value="1"/>
</dbReference>
<dbReference type="CDD" id="cd03680">
    <property type="entry name" value="MM_CoA_mutase_ICM_like"/>
    <property type="match status" value="1"/>
</dbReference>
<dbReference type="EC" id="5.4.99.2" evidence="5"/>
<dbReference type="OrthoDB" id="9762378at2"/>
<organism evidence="5 6">
    <name type="scientific">Rubrobacter xylanophilus (strain DSM 9941 / JCM 11954 / NBRC 16129 / PRD-1)</name>
    <dbReference type="NCBI Taxonomy" id="266117"/>
    <lineage>
        <taxon>Bacteria</taxon>
        <taxon>Bacillati</taxon>
        <taxon>Actinomycetota</taxon>
        <taxon>Rubrobacteria</taxon>
        <taxon>Rubrobacterales</taxon>
        <taxon>Rubrobacteraceae</taxon>
        <taxon>Rubrobacter</taxon>
    </lineage>
</organism>
<dbReference type="EMBL" id="CP000386">
    <property type="protein sequence ID" value="ABG05408.1"/>
    <property type="molecule type" value="Genomic_DNA"/>
</dbReference>
<dbReference type="Pfam" id="PF01642">
    <property type="entry name" value="MM_CoA_mutase"/>
    <property type="match status" value="1"/>
</dbReference>
<dbReference type="GO" id="GO:0004494">
    <property type="term" value="F:methylmalonyl-CoA mutase activity"/>
    <property type="evidence" value="ECO:0007669"/>
    <property type="project" value="UniProtKB-EC"/>
</dbReference>
<evidence type="ECO:0000313" key="6">
    <source>
        <dbReference type="Proteomes" id="UP000006637"/>
    </source>
</evidence>
<accession>Q1AT70</accession>
<dbReference type="eggNOG" id="COG1884">
    <property type="taxonomic scope" value="Bacteria"/>
</dbReference>
<dbReference type="STRING" id="266117.Rxyl_2481"/>
<evidence type="ECO:0000259" key="4">
    <source>
        <dbReference type="Pfam" id="PF01642"/>
    </source>
</evidence>
<dbReference type="InterPro" id="IPR016176">
    <property type="entry name" value="Cbl-dep_enz_cat"/>
</dbReference>
<dbReference type="PANTHER" id="PTHR48101:SF1">
    <property type="entry name" value="METHYLMALONYL-COA MUTASE, LARGE SUBUNIT"/>
    <property type="match status" value="1"/>
</dbReference>
<feature type="domain" description="Methylmalonyl-CoA mutase alpha/beta chain catalytic" evidence="4">
    <location>
        <begin position="44"/>
        <end position="557"/>
    </location>
</feature>
<dbReference type="GO" id="GO:0031419">
    <property type="term" value="F:cobalamin binding"/>
    <property type="evidence" value="ECO:0007669"/>
    <property type="project" value="UniProtKB-KW"/>
</dbReference>
<dbReference type="InterPro" id="IPR006098">
    <property type="entry name" value="MMCoA_mutase_a_cat"/>
</dbReference>
<dbReference type="Proteomes" id="UP000006637">
    <property type="component" value="Chromosome"/>
</dbReference>
<dbReference type="NCBIfam" id="TIGR00641">
    <property type="entry name" value="acid_CoA_mut_N"/>
    <property type="match status" value="1"/>
</dbReference>
<dbReference type="PANTHER" id="PTHR48101">
    <property type="entry name" value="METHYLMALONYL-COA MUTASE, MITOCHONDRIAL-RELATED"/>
    <property type="match status" value="1"/>
</dbReference>
<evidence type="ECO:0000256" key="1">
    <source>
        <dbReference type="ARBA" id="ARBA00011870"/>
    </source>
</evidence>
<dbReference type="SUPFAM" id="SSF51703">
    <property type="entry name" value="Cobalamin (vitamin B12)-dependent enzymes"/>
    <property type="match status" value="1"/>
</dbReference>
<dbReference type="AlphaFoldDB" id="Q1AT70"/>
<protein>
    <submittedName>
        <fullName evidence="5">Methylmalonyl-CoA mutase</fullName>
        <ecNumber evidence="5">5.4.99.2</ecNumber>
    </submittedName>
</protein>
<evidence type="ECO:0000313" key="5">
    <source>
        <dbReference type="EMBL" id="ABG05408.1"/>
    </source>
</evidence>
<dbReference type="KEGG" id="rxy:Rxyl_2481"/>
<feature type="region of interest" description="Disordered" evidence="3">
    <location>
        <begin position="1"/>
        <end position="22"/>
    </location>
</feature>
<comment type="subunit">
    <text evidence="1">Heterodimer of an alpha and a beta chain.</text>
</comment>
<dbReference type="PhylomeDB" id="Q1AT70"/>
<gene>
    <name evidence="5" type="ordered locus">Rxyl_2481</name>
</gene>
<proteinExistence type="predicted"/>
<keyword evidence="6" id="KW-1185">Reference proteome</keyword>
<keyword evidence="2 5" id="KW-0413">Isomerase</keyword>
<reference evidence="5 6" key="1">
    <citation type="submission" date="2006-06" db="EMBL/GenBank/DDBJ databases">
        <title>Complete sequence of Rubrobacter xylanophilus DSM 9941.</title>
        <authorList>
            <consortium name="US DOE Joint Genome Institute"/>
            <person name="Copeland A."/>
            <person name="Lucas S."/>
            <person name="Lapidus A."/>
            <person name="Barry K."/>
            <person name="Detter J.C."/>
            <person name="Glavina del Rio T."/>
            <person name="Hammon N."/>
            <person name="Israni S."/>
            <person name="Dalin E."/>
            <person name="Tice H."/>
            <person name="Pitluck S."/>
            <person name="Munk A.C."/>
            <person name="Brettin T."/>
            <person name="Bruce D."/>
            <person name="Han C."/>
            <person name="Tapia R."/>
            <person name="Gilna P."/>
            <person name="Schmutz J."/>
            <person name="Larimer F."/>
            <person name="Land M."/>
            <person name="Hauser L."/>
            <person name="Kyrpides N."/>
            <person name="Lykidis A."/>
            <person name="da Costa M.S."/>
            <person name="Rainey F.A."/>
            <person name="Empadinhas N."/>
            <person name="Jolivet E."/>
            <person name="Battista J.R."/>
            <person name="Richardson P."/>
        </authorList>
    </citation>
    <scope>NUCLEOTIDE SEQUENCE [LARGE SCALE GENOMIC DNA]</scope>
    <source>
        <strain evidence="6">DSM 9941 / NBRC 16129 / PRD-1</strain>
    </source>
</reference>
<dbReference type="RefSeq" id="WP_011565421.1">
    <property type="nucleotide sequence ID" value="NC_008148.1"/>
</dbReference>